<sequence length="193" mass="22560">MEKVKNTNSPDSTNLEISDDLDCGIIQTFASVRYSFDELKSSNIVTYNNEKAHAELKSMMERGERLSLYFTIDTYGMEAVCVESKTTSRFNYQLNPKSFTWIMKYLTSKETEDFEVNPTDVKEAEIQDADAFRHDMLLIFIQNEMGNIQFTPEFRDRAGRLSATVNFPYGHIFFFMERDQELVEYLRGKNLIR</sequence>
<dbReference type="Proteomes" id="UP000358159">
    <property type="component" value="Unassembled WGS sequence"/>
</dbReference>
<comment type="caution">
    <text evidence="1">The sequence shown here is derived from an EMBL/GenBank/DDBJ whole genome shotgun (WGS) entry which is preliminary data.</text>
</comment>
<accession>A0A6A7VPT2</accession>
<evidence type="ECO:0000313" key="2">
    <source>
        <dbReference type="Proteomes" id="UP000358159"/>
    </source>
</evidence>
<reference evidence="1 2" key="1">
    <citation type="submission" date="2019-09" db="EMBL/GenBank/DDBJ databases">
        <title>Distinct polysaccharide growth profiles of human intestinal Prevotella copri isolates.</title>
        <authorList>
            <person name="Fehlner-Peach H."/>
            <person name="Magnabosco C."/>
            <person name="Raghavan V."/>
            <person name="Scher J.U."/>
            <person name="Tett A."/>
            <person name="Cox L.M."/>
            <person name="Gottsegen C."/>
            <person name="Watters A."/>
            <person name="Wiltshire- Gordon J.D."/>
            <person name="Segata N."/>
            <person name="Bonneau R."/>
            <person name="Littman D.R."/>
        </authorList>
    </citation>
    <scope>NUCLEOTIDE SEQUENCE [LARGE SCALE GENOMIC DNA]</scope>
    <source>
        <strain evidence="1 2">BVe41219</strain>
    </source>
</reference>
<proteinExistence type="predicted"/>
<gene>
    <name evidence="1" type="ORF">F7D42_07780</name>
</gene>
<dbReference type="EMBL" id="VZAZ01000036">
    <property type="protein sequence ID" value="MQO55610.1"/>
    <property type="molecule type" value="Genomic_DNA"/>
</dbReference>
<name>A0A6A7VPT2_9BACT</name>
<protein>
    <submittedName>
        <fullName evidence="1">Uncharacterized protein</fullName>
    </submittedName>
</protein>
<organism evidence="1 2">
    <name type="scientific">Segatella copri</name>
    <dbReference type="NCBI Taxonomy" id="165179"/>
    <lineage>
        <taxon>Bacteria</taxon>
        <taxon>Pseudomonadati</taxon>
        <taxon>Bacteroidota</taxon>
        <taxon>Bacteroidia</taxon>
        <taxon>Bacteroidales</taxon>
        <taxon>Prevotellaceae</taxon>
        <taxon>Segatella</taxon>
    </lineage>
</organism>
<dbReference type="AlphaFoldDB" id="A0A6A7VPT2"/>
<evidence type="ECO:0000313" key="1">
    <source>
        <dbReference type="EMBL" id="MQO55610.1"/>
    </source>
</evidence>
<dbReference type="RefSeq" id="WP_153094449.1">
    <property type="nucleotide sequence ID" value="NZ_VZAK01000005.1"/>
</dbReference>